<evidence type="ECO:0000256" key="2">
    <source>
        <dbReference type="ARBA" id="ARBA00023008"/>
    </source>
</evidence>
<proteinExistence type="inferred from homology"/>
<feature type="disulfide bond" description="Redox-active" evidence="4">
    <location>
        <begin position="67"/>
        <end position="71"/>
    </location>
</feature>
<dbReference type="EMBL" id="JADJNC010000004">
    <property type="protein sequence ID" value="MBK7421988.1"/>
    <property type="molecule type" value="Genomic_DNA"/>
</dbReference>
<dbReference type="FunFam" id="3.40.30.10:FF:000013">
    <property type="entry name" value="Blast:Protein SCO1 homolog, mitochondrial"/>
    <property type="match status" value="1"/>
</dbReference>
<dbReference type="AlphaFoldDB" id="A0A9D7F8V3"/>
<sequence>MWRVFVLILFFGLASCSERTPPAFRNTDISGAEFGRSLALKDHHGKPTSLADFQGKSVVIFFGYTSCPDVCPTTLARFAEVMKQLGSDADRVQVLFVTVDPERDTPEKLAAYVPWFNPSFIGLYGDMAATEAAAREFKVFFARSKGSAGMGYVIDHSAGAYVFDPAGKIRLYVKDDASVDAIVSDLKKLLHAAS</sequence>
<organism evidence="6 7">
    <name type="scientific">Candidatus Propionivibrio dominans</name>
    <dbReference type="NCBI Taxonomy" id="2954373"/>
    <lineage>
        <taxon>Bacteria</taxon>
        <taxon>Pseudomonadati</taxon>
        <taxon>Pseudomonadota</taxon>
        <taxon>Betaproteobacteria</taxon>
        <taxon>Rhodocyclales</taxon>
        <taxon>Rhodocyclaceae</taxon>
        <taxon>Propionivibrio</taxon>
    </lineage>
</organism>
<dbReference type="PROSITE" id="PS51352">
    <property type="entry name" value="THIOREDOXIN_2"/>
    <property type="match status" value="1"/>
</dbReference>
<dbReference type="InterPro" id="IPR036249">
    <property type="entry name" value="Thioredoxin-like_sf"/>
</dbReference>
<feature type="binding site" evidence="3">
    <location>
        <position position="71"/>
    </location>
    <ligand>
        <name>Cu cation</name>
        <dbReference type="ChEBI" id="CHEBI:23378"/>
    </ligand>
</feature>
<reference evidence="6" key="1">
    <citation type="submission" date="2020-10" db="EMBL/GenBank/DDBJ databases">
        <title>Connecting structure to function with the recovery of over 1000 high-quality activated sludge metagenome-assembled genomes encoding full-length rRNA genes using long-read sequencing.</title>
        <authorList>
            <person name="Singleton C.M."/>
            <person name="Petriglieri F."/>
            <person name="Kristensen J.M."/>
            <person name="Kirkegaard R.H."/>
            <person name="Michaelsen T.Y."/>
            <person name="Andersen M.H."/>
            <person name="Karst S.M."/>
            <person name="Dueholm M.S."/>
            <person name="Nielsen P.H."/>
            <person name="Albertsen M."/>
        </authorList>
    </citation>
    <scope>NUCLEOTIDE SEQUENCE</scope>
    <source>
        <strain evidence="6">EsbW_18-Q3-R4-48_MAXAC.044</strain>
    </source>
</reference>
<evidence type="ECO:0000313" key="7">
    <source>
        <dbReference type="Proteomes" id="UP000886602"/>
    </source>
</evidence>
<keyword evidence="4" id="KW-1015">Disulfide bond</keyword>
<name>A0A9D7F8V3_9RHOO</name>
<evidence type="ECO:0000256" key="1">
    <source>
        <dbReference type="ARBA" id="ARBA00010996"/>
    </source>
</evidence>
<keyword evidence="3" id="KW-0479">Metal-binding</keyword>
<dbReference type="Pfam" id="PF02630">
    <property type="entry name" value="SCO1-SenC"/>
    <property type="match status" value="1"/>
</dbReference>
<feature type="domain" description="Thioredoxin" evidence="5">
    <location>
        <begin position="15"/>
        <end position="191"/>
    </location>
</feature>
<gene>
    <name evidence="6" type="ORF">IPJ48_02195</name>
</gene>
<dbReference type="PANTHER" id="PTHR12151">
    <property type="entry name" value="ELECTRON TRANSPORT PROTIN SCO1/SENC FAMILY MEMBER"/>
    <property type="match status" value="1"/>
</dbReference>
<feature type="binding site" evidence="3">
    <location>
        <position position="67"/>
    </location>
    <ligand>
        <name>Cu cation</name>
        <dbReference type="ChEBI" id="CHEBI:23378"/>
    </ligand>
</feature>
<protein>
    <submittedName>
        <fullName evidence="6">SCO family protein</fullName>
    </submittedName>
</protein>
<evidence type="ECO:0000313" key="6">
    <source>
        <dbReference type="EMBL" id="MBK7421988.1"/>
    </source>
</evidence>
<accession>A0A9D7F8V3</accession>
<evidence type="ECO:0000256" key="3">
    <source>
        <dbReference type="PIRSR" id="PIRSR603782-1"/>
    </source>
</evidence>
<dbReference type="Gene3D" id="3.40.30.10">
    <property type="entry name" value="Glutaredoxin"/>
    <property type="match status" value="1"/>
</dbReference>
<keyword evidence="2 3" id="KW-0186">Copper</keyword>
<dbReference type="GO" id="GO:0046872">
    <property type="term" value="F:metal ion binding"/>
    <property type="evidence" value="ECO:0007669"/>
    <property type="project" value="UniProtKB-KW"/>
</dbReference>
<feature type="binding site" evidence="3">
    <location>
        <position position="156"/>
    </location>
    <ligand>
        <name>Cu cation</name>
        <dbReference type="ChEBI" id="CHEBI:23378"/>
    </ligand>
</feature>
<comment type="similarity">
    <text evidence="1">Belongs to the SCO1/2 family.</text>
</comment>
<dbReference type="PANTHER" id="PTHR12151:SF25">
    <property type="entry name" value="LINALOOL DEHYDRATASE_ISOMERASE DOMAIN-CONTAINING PROTEIN"/>
    <property type="match status" value="1"/>
</dbReference>
<evidence type="ECO:0000259" key="5">
    <source>
        <dbReference type="PROSITE" id="PS51352"/>
    </source>
</evidence>
<dbReference type="Proteomes" id="UP000886602">
    <property type="component" value="Unassembled WGS sequence"/>
</dbReference>
<dbReference type="SUPFAM" id="SSF52833">
    <property type="entry name" value="Thioredoxin-like"/>
    <property type="match status" value="1"/>
</dbReference>
<dbReference type="InterPro" id="IPR003782">
    <property type="entry name" value="SCO1/SenC"/>
</dbReference>
<dbReference type="CDD" id="cd02968">
    <property type="entry name" value="SCO"/>
    <property type="match status" value="1"/>
</dbReference>
<dbReference type="InterPro" id="IPR013766">
    <property type="entry name" value="Thioredoxin_domain"/>
</dbReference>
<evidence type="ECO:0000256" key="4">
    <source>
        <dbReference type="PIRSR" id="PIRSR603782-2"/>
    </source>
</evidence>
<dbReference type="PROSITE" id="PS51257">
    <property type="entry name" value="PROKAR_LIPOPROTEIN"/>
    <property type="match status" value="1"/>
</dbReference>
<comment type="caution">
    <text evidence="6">The sequence shown here is derived from an EMBL/GenBank/DDBJ whole genome shotgun (WGS) entry which is preliminary data.</text>
</comment>